<sequence length="197" mass="22171">MGSNGGILVLGILTCSSARWGEVWLTGINLKTMMSKTPRMGNRVARNESRLVCLLRQQSWIQGVLLSTIFQVCWEVDYLTLRNGFINVHLAPGSKFNFQKYIKRSLEDDFKIVVGVSPVLWASFVVYLLLNVRGWHALFWASLVPVIVNNSRGAEHSRDDEDDSVAKIKAAKEALEAKQNVTNSLSATCSFFYYHVL</sequence>
<dbReference type="PANTHER" id="PTHR31942:SF49">
    <property type="entry name" value="MLO-LIKE PROTEIN 8"/>
    <property type="match status" value="1"/>
</dbReference>
<dbReference type="RefSeq" id="XP_040958406.1">
    <property type="nucleotide sequence ID" value="XM_041102472.1"/>
</dbReference>
<name>A0ABM3AU78_GOSHI</name>
<dbReference type="RefSeq" id="XP_040958407.1">
    <property type="nucleotide sequence ID" value="XM_041102473.1"/>
</dbReference>
<keyword evidence="3" id="KW-0812">Transmembrane</keyword>
<dbReference type="InterPro" id="IPR004326">
    <property type="entry name" value="Mlo"/>
</dbReference>
<dbReference type="Pfam" id="PF03094">
    <property type="entry name" value="Mlo"/>
    <property type="match status" value="1"/>
</dbReference>
<evidence type="ECO:0000256" key="6">
    <source>
        <dbReference type="ARBA" id="ARBA00023136"/>
    </source>
</evidence>
<dbReference type="PANTHER" id="PTHR31942">
    <property type="entry name" value="MLO-LIKE PROTEIN 1"/>
    <property type="match status" value="1"/>
</dbReference>
<evidence type="ECO:0000256" key="7">
    <source>
        <dbReference type="ARBA" id="ARBA00023265"/>
    </source>
</evidence>
<proteinExistence type="inferred from homology"/>
<reference evidence="10 11" key="2">
    <citation type="submission" date="2025-05" db="UniProtKB">
        <authorList>
            <consortium name="RefSeq"/>
        </authorList>
    </citation>
    <scope>IDENTIFICATION</scope>
</reference>
<keyword evidence="4" id="KW-0611">Plant defense</keyword>
<evidence type="ECO:0000256" key="4">
    <source>
        <dbReference type="ARBA" id="ARBA00022821"/>
    </source>
</evidence>
<evidence type="ECO:0000256" key="8">
    <source>
        <dbReference type="SAM" id="SignalP"/>
    </source>
</evidence>
<comment type="subcellular location">
    <subcellularLocation>
        <location evidence="1">Membrane</location>
        <topology evidence="1">Multi-pass membrane protein</topology>
    </subcellularLocation>
</comment>
<feature type="chain" id="PRO_5045024156" evidence="8">
    <location>
        <begin position="19"/>
        <end position="197"/>
    </location>
</feature>
<keyword evidence="9" id="KW-1185">Reference proteome</keyword>
<dbReference type="GeneID" id="107957892"/>
<keyword evidence="7" id="KW-0568">Pathogenesis-related protein</keyword>
<reference evidence="9" key="1">
    <citation type="journal article" date="2020" name="Nat. Genet.">
        <title>Genomic diversifications of five Gossypium allopolyploid species and their impact on cotton improvement.</title>
        <authorList>
            <person name="Chen Z.J."/>
            <person name="Sreedasyam A."/>
            <person name="Ando A."/>
            <person name="Song Q."/>
            <person name="De Santiago L.M."/>
            <person name="Hulse-Kemp A.M."/>
            <person name="Ding M."/>
            <person name="Ye W."/>
            <person name="Kirkbride R.C."/>
            <person name="Jenkins J."/>
            <person name="Plott C."/>
            <person name="Lovell J."/>
            <person name="Lin Y.M."/>
            <person name="Vaughn R."/>
            <person name="Liu B."/>
            <person name="Simpson S."/>
            <person name="Scheffler B.E."/>
            <person name="Wen L."/>
            <person name="Saski C.A."/>
            <person name="Grover C.E."/>
            <person name="Hu G."/>
            <person name="Conover J.L."/>
            <person name="Carlson J.W."/>
            <person name="Shu S."/>
            <person name="Boston L.B."/>
            <person name="Williams M."/>
            <person name="Peterson D.G."/>
            <person name="McGee K."/>
            <person name="Jones D.C."/>
            <person name="Wendel J.F."/>
            <person name="Stelly D.M."/>
            <person name="Grimwood J."/>
            <person name="Schmutz J."/>
        </authorList>
    </citation>
    <scope>NUCLEOTIDE SEQUENCE [LARGE SCALE GENOMIC DNA]</scope>
    <source>
        <strain evidence="9">cv. TM-1</strain>
    </source>
</reference>
<evidence type="ECO:0000313" key="10">
    <source>
        <dbReference type="RefSeq" id="XP_040958406.1"/>
    </source>
</evidence>
<keyword evidence="5" id="KW-1133">Transmembrane helix</keyword>
<comment type="similarity">
    <text evidence="2">Belongs to the MLO family.</text>
</comment>
<protein>
    <submittedName>
        <fullName evidence="10 11">MLO-like protein 15 isoform X1</fullName>
    </submittedName>
</protein>
<keyword evidence="6" id="KW-0472">Membrane</keyword>
<keyword evidence="8" id="KW-0732">Signal</keyword>
<evidence type="ECO:0000256" key="1">
    <source>
        <dbReference type="ARBA" id="ARBA00004141"/>
    </source>
</evidence>
<gene>
    <name evidence="10 11" type="primary">LOC107957892</name>
</gene>
<evidence type="ECO:0000313" key="9">
    <source>
        <dbReference type="Proteomes" id="UP000818029"/>
    </source>
</evidence>
<dbReference type="Proteomes" id="UP000818029">
    <property type="component" value="Chromosome D10"/>
</dbReference>
<accession>A0ABM3AU78</accession>
<evidence type="ECO:0000256" key="5">
    <source>
        <dbReference type="ARBA" id="ARBA00022989"/>
    </source>
</evidence>
<evidence type="ECO:0000256" key="2">
    <source>
        <dbReference type="ARBA" id="ARBA00006574"/>
    </source>
</evidence>
<organism evidence="9 10">
    <name type="scientific">Gossypium hirsutum</name>
    <name type="common">Upland cotton</name>
    <name type="synonym">Gossypium mexicanum</name>
    <dbReference type="NCBI Taxonomy" id="3635"/>
    <lineage>
        <taxon>Eukaryota</taxon>
        <taxon>Viridiplantae</taxon>
        <taxon>Streptophyta</taxon>
        <taxon>Embryophyta</taxon>
        <taxon>Tracheophyta</taxon>
        <taxon>Spermatophyta</taxon>
        <taxon>Magnoliopsida</taxon>
        <taxon>eudicotyledons</taxon>
        <taxon>Gunneridae</taxon>
        <taxon>Pentapetalae</taxon>
        <taxon>rosids</taxon>
        <taxon>malvids</taxon>
        <taxon>Malvales</taxon>
        <taxon>Malvaceae</taxon>
        <taxon>Malvoideae</taxon>
        <taxon>Gossypium</taxon>
    </lineage>
</organism>
<evidence type="ECO:0000313" key="11">
    <source>
        <dbReference type="RefSeq" id="XP_040958407.1"/>
    </source>
</evidence>
<feature type="signal peptide" evidence="8">
    <location>
        <begin position="1"/>
        <end position="18"/>
    </location>
</feature>
<evidence type="ECO:0000256" key="3">
    <source>
        <dbReference type="ARBA" id="ARBA00022692"/>
    </source>
</evidence>